<organism evidence="2 3">
    <name type="scientific">Xylaria bambusicola</name>
    <dbReference type="NCBI Taxonomy" id="326684"/>
    <lineage>
        <taxon>Eukaryota</taxon>
        <taxon>Fungi</taxon>
        <taxon>Dikarya</taxon>
        <taxon>Ascomycota</taxon>
        <taxon>Pezizomycotina</taxon>
        <taxon>Sordariomycetes</taxon>
        <taxon>Xylariomycetidae</taxon>
        <taxon>Xylariales</taxon>
        <taxon>Xylariaceae</taxon>
        <taxon>Xylaria</taxon>
    </lineage>
</organism>
<dbReference type="EMBL" id="JAWHQM010000005">
    <property type="protein sequence ID" value="KAK5627484.1"/>
    <property type="molecule type" value="Genomic_DNA"/>
</dbReference>
<reference evidence="2 3" key="1">
    <citation type="submission" date="2023-10" db="EMBL/GenBank/DDBJ databases">
        <title>Draft genome sequence of Xylaria bambusicola isolate GMP-LS, the root and basal stem rot pathogen of sugarcane in Indonesia.</title>
        <authorList>
            <person name="Selvaraj P."/>
            <person name="Muralishankar V."/>
            <person name="Muruganantham S."/>
            <person name="Sp S."/>
            <person name="Haryani S."/>
            <person name="Lau K.J.X."/>
            <person name="Naqvi N.I."/>
        </authorList>
    </citation>
    <scope>NUCLEOTIDE SEQUENCE [LARGE SCALE GENOMIC DNA]</scope>
    <source>
        <strain evidence="2">GMP-LS</strain>
    </source>
</reference>
<dbReference type="Proteomes" id="UP001305414">
    <property type="component" value="Unassembled WGS sequence"/>
</dbReference>
<comment type="caution">
    <text evidence="2">The sequence shown here is derived from an EMBL/GenBank/DDBJ whole genome shotgun (WGS) entry which is preliminary data.</text>
</comment>
<keyword evidence="3" id="KW-1185">Reference proteome</keyword>
<name>A0AAN7UTX0_9PEZI</name>
<protein>
    <submittedName>
        <fullName evidence="2">Uncharacterized protein</fullName>
    </submittedName>
</protein>
<evidence type="ECO:0000313" key="3">
    <source>
        <dbReference type="Proteomes" id="UP001305414"/>
    </source>
</evidence>
<accession>A0AAN7UTX0</accession>
<sequence>MEPESSSEAIRVPRRKSSSGNADEVVETRYTNSKYECRTICKENQHYPNSPTQKCVTVDMLGMPEEADKDKFGCRVAIEAS</sequence>
<feature type="region of interest" description="Disordered" evidence="1">
    <location>
        <begin position="1"/>
        <end position="27"/>
    </location>
</feature>
<dbReference type="AlphaFoldDB" id="A0AAN7UTX0"/>
<evidence type="ECO:0000313" key="2">
    <source>
        <dbReference type="EMBL" id="KAK5627484.1"/>
    </source>
</evidence>
<proteinExistence type="predicted"/>
<gene>
    <name evidence="2" type="ORF">RRF57_003198</name>
</gene>
<evidence type="ECO:0000256" key="1">
    <source>
        <dbReference type="SAM" id="MobiDB-lite"/>
    </source>
</evidence>